<feature type="transmembrane region" description="Helical" evidence="8">
    <location>
        <begin position="167"/>
        <end position="187"/>
    </location>
</feature>
<keyword evidence="5 8" id="KW-0472">Membrane</keyword>
<protein>
    <submittedName>
        <fullName evidence="9">Transporter, major intrinsic protein (MIP) superfamily protein</fullName>
    </submittedName>
</protein>
<keyword evidence="10" id="KW-1185">Reference proteome</keyword>
<accession>L8GGH5</accession>
<dbReference type="PANTHER" id="PTHR45724">
    <property type="entry name" value="AQUAPORIN NIP2-1"/>
    <property type="match status" value="1"/>
</dbReference>
<feature type="transmembrane region" description="Helical" evidence="8">
    <location>
        <begin position="218"/>
        <end position="237"/>
    </location>
</feature>
<comment type="subcellular location">
    <subcellularLocation>
        <location evidence="1">Membrane</location>
        <topology evidence="1">Multi-pass membrane protein</topology>
    </subcellularLocation>
</comment>
<dbReference type="PANTHER" id="PTHR45724:SF13">
    <property type="entry name" value="AQUAPORIN NIP1-1-RELATED"/>
    <property type="match status" value="1"/>
</dbReference>
<evidence type="ECO:0000313" key="9">
    <source>
        <dbReference type="EMBL" id="ELR11301.1"/>
    </source>
</evidence>
<dbReference type="AlphaFoldDB" id="L8GGH5"/>
<feature type="region of interest" description="Disordered" evidence="7">
    <location>
        <begin position="281"/>
        <end position="300"/>
    </location>
</feature>
<evidence type="ECO:0000256" key="8">
    <source>
        <dbReference type="SAM" id="Phobius"/>
    </source>
</evidence>
<dbReference type="OMA" id="GINIANY"/>
<dbReference type="SUPFAM" id="SSF81338">
    <property type="entry name" value="Aquaporin-like"/>
    <property type="match status" value="1"/>
</dbReference>
<evidence type="ECO:0000256" key="5">
    <source>
        <dbReference type="ARBA" id="ARBA00023136"/>
    </source>
</evidence>
<keyword evidence="2 6" id="KW-0813">Transport</keyword>
<dbReference type="RefSeq" id="XP_004333314.1">
    <property type="nucleotide sequence ID" value="XM_004333266.1"/>
</dbReference>
<feature type="transmembrane region" description="Helical" evidence="8">
    <location>
        <begin position="12"/>
        <end position="33"/>
    </location>
</feature>
<evidence type="ECO:0000256" key="7">
    <source>
        <dbReference type="SAM" id="MobiDB-lite"/>
    </source>
</evidence>
<evidence type="ECO:0000313" key="10">
    <source>
        <dbReference type="Proteomes" id="UP000011083"/>
    </source>
</evidence>
<dbReference type="EMBL" id="KB008154">
    <property type="protein sequence ID" value="ELR11301.1"/>
    <property type="molecule type" value="Genomic_DNA"/>
</dbReference>
<dbReference type="Pfam" id="PF00230">
    <property type="entry name" value="MIP"/>
    <property type="match status" value="1"/>
</dbReference>
<evidence type="ECO:0000256" key="6">
    <source>
        <dbReference type="RuleBase" id="RU000477"/>
    </source>
</evidence>
<dbReference type="GO" id="GO:0015267">
    <property type="term" value="F:channel activity"/>
    <property type="evidence" value="ECO:0007669"/>
    <property type="project" value="InterPro"/>
</dbReference>
<evidence type="ECO:0000256" key="2">
    <source>
        <dbReference type="ARBA" id="ARBA00022448"/>
    </source>
</evidence>
<dbReference type="GeneID" id="14911766"/>
<keyword evidence="3 6" id="KW-0812">Transmembrane</keyword>
<dbReference type="InterPro" id="IPR034294">
    <property type="entry name" value="Aquaporin_transptr"/>
</dbReference>
<reference evidence="9 10" key="1">
    <citation type="journal article" date="2013" name="Genome Biol.">
        <title>Genome of Acanthamoeba castellanii highlights extensive lateral gene transfer and early evolution of tyrosine kinase signaling.</title>
        <authorList>
            <person name="Clarke M."/>
            <person name="Lohan A.J."/>
            <person name="Liu B."/>
            <person name="Lagkouvardos I."/>
            <person name="Roy S."/>
            <person name="Zafar N."/>
            <person name="Bertelli C."/>
            <person name="Schilde C."/>
            <person name="Kianianmomeni A."/>
            <person name="Burglin T.R."/>
            <person name="Frech C."/>
            <person name="Turcotte B."/>
            <person name="Kopec K.O."/>
            <person name="Synnott J.M."/>
            <person name="Choo C."/>
            <person name="Paponov I."/>
            <person name="Finkler A."/>
            <person name="Soon Heng Tan C."/>
            <person name="Hutchins A.P."/>
            <person name="Weinmeier T."/>
            <person name="Rattei T."/>
            <person name="Chu J.S."/>
            <person name="Gimenez G."/>
            <person name="Irimia M."/>
            <person name="Rigden D.J."/>
            <person name="Fitzpatrick D.A."/>
            <person name="Lorenzo-Morales J."/>
            <person name="Bateman A."/>
            <person name="Chiu C.H."/>
            <person name="Tang P."/>
            <person name="Hegemann P."/>
            <person name="Fromm H."/>
            <person name="Raoult D."/>
            <person name="Greub G."/>
            <person name="Miranda-Saavedra D."/>
            <person name="Chen N."/>
            <person name="Nash P."/>
            <person name="Ginger M.L."/>
            <person name="Horn M."/>
            <person name="Schaap P."/>
            <person name="Caler L."/>
            <person name="Loftus B."/>
        </authorList>
    </citation>
    <scope>NUCLEOTIDE SEQUENCE [LARGE SCALE GENOMIC DNA]</scope>
    <source>
        <strain evidence="9 10">Neff</strain>
    </source>
</reference>
<feature type="transmembrane region" description="Helical" evidence="8">
    <location>
        <begin position="134"/>
        <end position="155"/>
    </location>
</feature>
<organism evidence="9 10">
    <name type="scientific">Acanthamoeba castellanii (strain ATCC 30010 / Neff)</name>
    <dbReference type="NCBI Taxonomy" id="1257118"/>
    <lineage>
        <taxon>Eukaryota</taxon>
        <taxon>Amoebozoa</taxon>
        <taxon>Discosea</taxon>
        <taxon>Longamoebia</taxon>
        <taxon>Centramoebida</taxon>
        <taxon>Acanthamoebidae</taxon>
        <taxon>Acanthamoeba</taxon>
    </lineage>
</organism>
<proteinExistence type="inferred from homology"/>
<feature type="transmembrane region" description="Helical" evidence="8">
    <location>
        <begin position="100"/>
        <end position="122"/>
    </location>
</feature>
<dbReference type="InterPro" id="IPR022357">
    <property type="entry name" value="MIP_CS"/>
</dbReference>
<feature type="transmembrane region" description="Helical" evidence="8">
    <location>
        <begin position="45"/>
        <end position="62"/>
    </location>
</feature>
<dbReference type="STRING" id="1257118.L8GGH5"/>
<dbReference type="GO" id="GO:0016020">
    <property type="term" value="C:membrane"/>
    <property type="evidence" value="ECO:0007669"/>
    <property type="project" value="UniProtKB-SubCell"/>
</dbReference>
<evidence type="ECO:0000256" key="1">
    <source>
        <dbReference type="ARBA" id="ARBA00004141"/>
    </source>
</evidence>
<evidence type="ECO:0000256" key="3">
    <source>
        <dbReference type="ARBA" id="ARBA00022692"/>
    </source>
</evidence>
<comment type="similarity">
    <text evidence="6">Belongs to the MIP/aquaporin (TC 1.A.8) family.</text>
</comment>
<keyword evidence="4 8" id="KW-1133">Transmembrane helix</keyword>
<dbReference type="InterPro" id="IPR000425">
    <property type="entry name" value="MIP"/>
</dbReference>
<name>L8GGH5_ACACF</name>
<dbReference type="InterPro" id="IPR023271">
    <property type="entry name" value="Aquaporin-like"/>
</dbReference>
<evidence type="ECO:0000256" key="4">
    <source>
        <dbReference type="ARBA" id="ARBA00022989"/>
    </source>
</evidence>
<dbReference type="OrthoDB" id="13694at2759"/>
<dbReference type="PRINTS" id="PR00783">
    <property type="entry name" value="MINTRINSICP"/>
</dbReference>
<dbReference type="Gene3D" id="1.20.1080.10">
    <property type="entry name" value="Glycerol uptake facilitator protein"/>
    <property type="match status" value="1"/>
</dbReference>
<gene>
    <name evidence="9" type="ORF">ACA1_189770</name>
</gene>
<sequence length="300" mass="32241">MVISKRLAKLLAPFIMEFIGTFFLTASISFNLINFLRSDSVFEMQAALGIGTCLVAVVYAGGHLSGAHYNPSITIAVWVRSLGHRPRPGQEKPPISTLDAAIYIVVQIFASFLAGLFQWAILSETFRITPGANIPLIGAVIVEWFWTFLLDFVVLQTATTKPQAGNSFFGIAIGFTVLSGICSAGYVSGGALNPAILLGLNFSDAIAHGDITRLEYTWIYLIGGVLGGLSAGGLFYLTNVDEFGDEQQISLYSTEATTVASVAATKRSKQHIRGEVDMASDGEYEDMGGDQGTYLLSQRS</sequence>
<dbReference type="PROSITE" id="PS00221">
    <property type="entry name" value="MIP"/>
    <property type="match status" value="1"/>
</dbReference>
<dbReference type="VEuPathDB" id="AmoebaDB:ACA1_189770"/>
<dbReference type="KEGG" id="acan:ACA1_189770"/>
<dbReference type="Proteomes" id="UP000011083">
    <property type="component" value="Unassembled WGS sequence"/>
</dbReference>